<dbReference type="InterPro" id="IPR000618">
    <property type="entry name" value="Insect_cuticle"/>
</dbReference>
<sequence>MRMIRELACALILLSLHSSFAQYPPRLQIPGAVPLQGPRPAPPRQQRINAADFIPTRARRPVPLAQREGVREIRPVVEEEEENYPPSISSFDAEVNKLSNLASSVRHAEEEEEQPTLRPSPQPFRPIPIARDQIREKAVEAPRPAPLPILRPNIQNRPIAKQIRPVVRQELDEDEEDIPTRQSLRPKVRQNPPQQFRQAPAQRPAPRPQHIEDDEFSRRKKPVVQILRKYRTDNEDGSITWGFENDDGTFKEETLGIDCVIKGKYGYVDPDGVRRDFQYEAGNKCDPNQREELDEDEEDLDTRIPSKQPAPRPKPQYQPQFRPQQLSQY</sequence>
<dbReference type="AlphaFoldDB" id="A0A9P0GLH3"/>
<organism evidence="4 5">
    <name type="scientific">Phaedon cochleariae</name>
    <name type="common">Mustard beetle</name>
    <dbReference type="NCBI Taxonomy" id="80249"/>
    <lineage>
        <taxon>Eukaryota</taxon>
        <taxon>Metazoa</taxon>
        <taxon>Ecdysozoa</taxon>
        <taxon>Arthropoda</taxon>
        <taxon>Hexapoda</taxon>
        <taxon>Insecta</taxon>
        <taxon>Pterygota</taxon>
        <taxon>Neoptera</taxon>
        <taxon>Endopterygota</taxon>
        <taxon>Coleoptera</taxon>
        <taxon>Polyphaga</taxon>
        <taxon>Cucujiformia</taxon>
        <taxon>Chrysomeloidea</taxon>
        <taxon>Chrysomelidae</taxon>
        <taxon>Chrysomelinae</taxon>
        <taxon>Chrysomelini</taxon>
        <taxon>Phaedon</taxon>
    </lineage>
</organism>
<feature type="region of interest" description="Disordered" evidence="2">
    <location>
        <begin position="103"/>
        <end position="126"/>
    </location>
</feature>
<feature type="compositionally biased region" description="Low complexity" evidence="2">
    <location>
        <begin position="189"/>
        <end position="204"/>
    </location>
</feature>
<proteinExistence type="predicted"/>
<protein>
    <submittedName>
        <fullName evidence="4">Uncharacterized protein</fullName>
    </submittedName>
</protein>
<reference evidence="4" key="1">
    <citation type="submission" date="2022-01" db="EMBL/GenBank/DDBJ databases">
        <authorList>
            <person name="King R."/>
        </authorList>
    </citation>
    <scope>NUCLEOTIDE SEQUENCE</scope>
</reference>
<dbReference type="InterPro" id="IPR050468">
    <property type="entry name" value="Cuticle_Struct_Prot"/>
</dbReference>
<evidence type="ECO:0000256" key="1">
    <source>
        <dbReference type="PROSITE-ProRule" id="PRU00497"/>
    </source>
</evidence>
<dbReference type="Proteomes" id="UP001153737">
    <property type="component" value="Chromosome 15"/>
</dbReference>
<dbReference type="Pfam" id="PF00379">
    <property type="entry name" value="Chitin_bind_4"/>
    <property type="match status" value="1"/>
</dbReference>
<keyword evidence="1" id="KW-0193">Cuticle</keyword>
<dbReference type="EMBL" id="OU896721">
    <property type="protein sequence ID" value="CAH1153959.1"/>
    <property type="molecule type" value="Genomic_DNA"/>
</dbReference>
<dbReference type="PANTHER" id="PTHR10380:SF2">
    <property type="entry name" value="AGAP003037-PA"/>
    <property type="match status" value="1"/>
</dbReference>
<dbReference type="PROSITE" id="PS51155">
    <property type="entry name" value="CHIT_BIND_RR_2"/>
    <property type="match status" value="1"/>
</dbReference>
<feature type="compositionally biased region" description="Polar residues" evidence="2">
    <location>
        <begin position="317"/>
        <end position="329"/>
    </location>
</feature>
<feature type="chain" id="PRO_5040131962" evidence="3">
    <location>
        <begin position="22"/>
        <end position="329"/>
    </location>
</feature>
<accession>A0A9P0GLH3</accession>
<evidence type="ECO:0000313" key="4">
    <source>
        <dbReference type="EMBL" id="CAH1153959.1"/>
    </source>
</evidence>
<feature type="region of interest" description="Disordered" evidence="2">
    <location>
        <begin position="165"/>
        <end position="219"/>
    </location>
</feature>
<name>A0A9P0GLH3_PHACE</name>
<evidence type="ECO:0000256" key="3">
    <source>
        <dbReference type="SAM" id="SignalP"/>
    </source>
</evidence>
<reference evidence="4" key="2">
    <citation type="submission" date="2022-10" db="EMBL/GenBank/DDBJ databases">
        <authorList>
            <consortium name="ENA_rothamsted_submissions"/>
            <consortium name="culmorum"/>
            <person name="King R."/>
        </authorList>
    </citation>
    <scope>NUCLEOTIDE SEQUENCE</scope>
</reference>
<keyword evidence="3" id="KW-0732">Signal</keyword>
<dbReference type="PANTHER" id="PTHR10380">
    <property type="entry name" value="CUTICLE PROTEIN"/>
    <property type="match status" value="1"/>
</dbReference>
<keyword evidence="5" id="KW-1185">Reference proteome</keyword>
<dbReference type="OrthoDB" id="267381at2759"/>
<gene>
    <name evidence="4" type="ORF">PHAECO_LOCUS4858</name>
</gene>
<feature type="signal peptide" evidence="3">
    <location>
        <begin position="1"/>
        <end position="21"/>
    </location>
</feature>
<dbReference type="GO" id="GO:0008010">
    <property type="term" value="F:structural constituent of chitin-based larval cuticle"/>
    <property type="evidence" value="ECO:0007669"/>
    <property type="project" value="TreeGrafter"/>
</dbReference>
<evidence type="ECO:0000313" key="5">
    <source>
        <dbReference type="Proteomes" id="UP001153737"/>
    </source>
</evidence>
<dbReference type="GO" id="GO:0062129">
    <property type="term" value="C:chitin-based extracellular matrix"/>
    <property type="evidence" value="ECO:0007669"/>
    <property type="project" value="TreeGrafter"/>
</dbReference>
<evidence type="ECO:0000256" key="2">
    <source>
        <dbReference type="SAM" id="MobiDB-lite"/>
    </source>
</evidence>
<feature type="region of interest" description="Disordered" evidence="2">
    <location>
        <begin position="278"/>
        <end position="329"/>
    </location>
</feature>